<dbReference type="Gene3D" id="1.10.150.470">
    <property type="match status" value="1"/>
</dbReference>
<evidence type="ECO:0000313" key="3">
    <source>
        <dbReference type="EMBL" id="CZQ95027.1"/>
    </source>
</evidence>
<evidence type="ECO:0000259" key="2">
    <source>
        <dbReference type="Pfam" id="PF21106"/>
    </source>
</evidence>
<proteinExistence type="predicted"/>
<evidence type="ECO:0000259" key="1">
    <source>
        <dbReference type="Pfam" id="PF02384"/>
    </source>
</evidence>
<dbReference type="PIRSF" id="PIRSF026567">
    <property type="entry name" value="Adenine_mtase_bact_prd"/>
    <property type="match status" value="1"/>
</dbReference>
<name>A0A143YNF1_9LACT</name>
<reference evidence="3 4" key="1">
    <citation type="submission" date="2016-02" db="EMBL/GenBank/DDBJ databases">
        <authorList>
            <person name="Wen L."/>
            <person name="He K."/>
            <person name="Yang H."/>
        </authorList>
    </citation>
    <scope>NUCLEOTIDE SEQUENCE [LARGE SCALE GENOMIC DNA]</scope>
    <source>
        <strain evidence="3">Trichococcus palustris</strain>
    </source>
</reference>
<dbReference type="PANTHER" id="PTHR41313:SF1">
    <property type="entry name" value="DNA METHYLASE ADENINE-SPECIFIC DOMAIN-CONTAINING PROTEIN"/>
    <property type="match status" value="1"/>
</dbReference>
<dbReference type="EMBL" id="FJNE01000005">
    <property type="protein sequence ID" value="CZQ95027.1"/>
    <property type="molecule type" value="Genomic_DNA"/>
</dbReference>
<dbReference type="GO" id="GO:0003677">
    <property type="term" value="F:DNA binding"/>
    <property type="evidence" value="ECO:0007669"/>
    <property type="project" value="InterPro"/>
</dbReference>
<keyword evidence="4" id="KW-1185">Reference proteome</keyword>
<dbReference type="InterPro" id="IPR048375">
    <property type="entry name" value="YtxK-like_N"/>
</dbReference>
<accession>A0A143YNF1</accession>
<dbReference type="PANTHER" id="PTHR41313">
    <property type="entry name" value="ADENINE-SPECIFIC METHYLTRANSFERASE"/>
    <property type="match status" value="1"/>
</dbReference>
<organism evidence="3 4">
    <name type="scientific">Trichococcus palustris</name>
    <dbReference type="NCBI Taxonomy" id="140314"/>
    <lineage>
        <taxon>Bacteria</taxon>
        <taxon>Bacillati</taxon>
        <taxon>Bacillota</taxon>
        <taxon>Bacilli</taxon>
        <taxon>Lactobacillales</taxon>
        <taxon>Carnobacteriaceae</taxon>
        <taxon>Trichococcus</taxon>
    </lineage>
</organism>
<feature type="domain" description="DNA methylase adenine-specific" evidence="1">
    <location>
        <begin position="98"/>
        <end position="320"/>
    </location>
</feature>
<gene>
    <name evidence="3" type="ORF">Tpal_1831</name>
</gene>
<feature type="domain" description="YtxK-like N-terminal helical" evidence="2">
    <location>
        <begin position="7"/>
        <end position="88"/>
    </location>
</feature>
<dbReference type="GO" id="GO:0008170">
    <property type="term" value="F:N-methyltransferase activity"/>
    <property type="evidence" value="ECO:0007669"/>
    <property type="project" value="InterPro"/>
</dbReference>
<dbReference type="InterPro" id="IPR016843">
    <property type="entry name" value="S-AdoMet-dep_Ade-MeTrfase_prd"/>
</dbReference>
<dbReference type="Gene3D" id="3.40.50.150">
    <property type="entry name" value="Vaccinia Virus protein VP39"/>
    <property type="match status" value="1"/>
</dbReference>
<dbReference type="InterPro" id="IPR003356">
    <property type="entry name" value="DNA_methylase_A-5"/>
</dbReference>
<dbReference type="SUPFAM" id="SSF53335">
    <property type="entry name" value="S-adenosyl-L-methionine-dependent methyltransferases"/>
    <property type="match status" value="1"/>
</dbReference>
<dbReference type="Proteomes" id="UP000242754">
    <property type="component" value="Unassembled WGS sequence"/>
</dbReference>
<dbReference type="STRING" id="140314.SAMN04488076_10974"/>
<keyword evidence="3" id="KW-0489">Methyltransferase</keyword>
<dbReference type="AlphaFoldDB" id="A0A143YNF1"/>
<evidence type="ECO:0000313" key="4">
    <source>
        <dbReference type="Proteomes" id="UP000242754"/>
    </source>
</evidence>
<dbReference type="Pfam" id="PF02384">
    <property type="entry name" value="N6_Mtase"/>
    <property type="match status" value="1"/>
</dbReference>
<keyword evidence="3" id="KW-0808">Transferase</keyword>
<sequence>MKATNVESLFTLMDEAIALLQKEAELSYIEALAETLENLSFGGKAQQVEGLPSEDTIEKLNRFYKDMNLEVLDKEVIRKGIQLAFIKATKEDKLQMNHQMTPDTIAYLIAYFISDIKKDKQATLHITDLAAGTGNLLNIVISHLANRGNTITADAVENDDLLISLAANSAFLQGLSEKIHYTHSDSLQELLIEPADIMVSDLPIGYYPVDERARNFKTSFSEGHSFTHFLIIEQNVKYLKESGWGIFVVPSTLFETDESSVLLGWLNENAYLQAFLSLPSDLFYKDGLKKSIIIVQKKGPNAFQAEQVLLGDIPNIKNAQKMRDFLDIFHNWSLKML</sequence>
<dbReference type="Pfam" id="PF21106">
    <property type="entry name" value="YtxK_like"/>
    <property type="match status" value="1"/>
</dbReference>
<dbReference type="GO" id="GO:0032259">
    <property type="term" value="P:methylation"/>
    <property type="evidence" value="ECO:0007669"/>
    <property type="project" value="UniProtKB-KW"/>
</dbReference>
<dbReference type="InterPro" id="IPR029063">
    <property type="entry name" value="SAM-dependent_MTases_sf"/>
</dbReference>
<protein>
    <submittedName>
        <fullName evidence="3">S-adenosyl-l-methionine-dependent methyltransferase</fullName>
    </submittedName>
</protein>
<dbReference type="InterPro" id="IPR052933">
    <property type="entry name" value="DNA_Protect_Modify"/>
</dbReference>